<dbReference type="EMBL" id="JBBKZV010000002">
    <property type="protein sequence ID" value="MEJ8821539.1"/>
    <property type="molecule type" value="Genomic_DNA"/>
</dbReference>
<evidence type="ECO:0008006" key="3">
    <source>
        <dbReference type="Google" id="ProtNLM"/>
    </source>
</evidence>
<evidence type="ECO:0000313" key="1">
    <source>
        <dbReference type="EMBL" id="MEJ8821539.1"/>
    </source>
</evidence>
<organism evidence="1 2">
    <name type="scientific">Variovorax humicola</name>
    <dbReference type="NCBI Taxonomy" id="1769758"/>
    <lineage>
        <taxon>Bacteria</taxon>
        <taxon>Pseudomonadati</taxon>
        <taxon>Pseudomonadota</taxon>
        <taxon>Betaproteobacteria</taxon>
        <taxon>Burkholderiales</taxon>
        <taxon>Comamonadaceae</taxon>
        <taxon>Variovorax</taxon>
    </lineage>
</organism>
<name>A0ABU8VWD0_9BURK</name>
<proteinExistence type="predicted"/>
<protein>
    <recommendedName>
        <fullName evidence="3">MarR family transcriptional regulator</fullName>
    </recommendedName>
</protein>
<dbReference type="RefSeq" id="WP_340362582.1">
    <property type="nucleotide sequence ID" value="NZ_JBBKZV010000002.1"/>
</dbReference>
<gene>
    <name evidence="1" type="ORF">WKW80_05745</name>
</gene>
<keyword evidence="2" id="KW-1185">Reference proteome</keyword>
<dbReference type="Proteomes" id="UP001363010">
    <property type="component" value="Unassembled WGS sequence"/>
</dbReference>
<sequence length="128" mass="13811">MPSTHTALHRASSKQNDGLLASDCHVIDSQQPQPQPLNLAELFSDGELIRRATAPVLDACARGLGRDEVIAISRATRPGIRASFAEERAAALPELVQWAGLCDDELACLARWLRKLDTMPPDIETAGA</sequence>
<comment type="caution">
    <text evidence="1">The sequence shown here is derived from an EMBL/GenBank/DDBJ whole genome shotgun (WGS) entry which is preliminary data.</text>
</comment>
<evidence type="ECO:0000313" key="2">
    <source>
        <dbReference type="Proteomes" id="UP001363010"/>
    </source>
</evidence>
<accession>A0ABU8VWD0</accession>
<reference evidence="1 2" key="1">
    <citation type="submission" date="2024-03" db="EMBL/GenBank/DDBJ databases">
        <title>Novel species of the genus Variovorax.</title>
        <authorList>
            <person name="Liu Q."/>
            <person name="Xin Y.-H."/>
        </authorList>
    </citation>
    <scope>NUCLEOTIDE SEQUENCE [LARGE SCALE GENOMIC DNA]</scope>
    <source>
        <strain evidence="1 2">KACC 18501</strain>
    </source>
</reference>